<comment type="caution">
    <text evidence="4">The sequence shown here is derived from an EMBL/GenBank/DDBJ whole genome shotgun (WGS) entry which is preliminary data.</text>
</comment>
<dbReference type="EMBL" id="MU250555">
    <property type="protein sequence ID" value="KAG7441957.1"/>
    <property type="molecule type" value="Genomic_DNA"/>
</dbReference>
<dbReference type="OrthoDB" id="654211at2759"/>
<evidence type="ECO:0000256" key="1">
    <source>
        <dbReference type="PROSITE-ProRule" id="PRU00042"/>
    </source>
</evidence>
<protein>
    <recommendedName>
        <fullName evidence="3">C2H2-type domain-containing protein</fullName>
    </recommendedName>
</protein>
<dbReference type="PROSITE" id="PS50157">
    <property type="entry name" value="ZINC_FINGER_C2H2_2"/>
    <property type="match status" value="1"/>
</dbReference>
<organism evidence="4 5">
    <name type="scientific">Guyanagaster necrorhizus</name>
    <dbReference type="NCBI Taxonomy" id="856835"/>
    <lineage>
        <taxon>Eukaryota</taxon>
        <taxon>Fungi</taxon>
        <taxon>Dikarya</taxon>
        <taxon>Basidiomycota</taxon>
        <taxon>Agaricomycotina</taxon>
        <taxon>Agaricomycetes</taxon>
        <taxon>Agaricomycetidae</taxon>
        <taxon>Agaricales</taxon>
        <taxon>Marasmiineae</taxon>
        <taxon>Physalacriaceae</taxon>
        <taxon>Guyanagaster</taxon>
    </lineage>
</organism>
<feature type="region of interest" description="Disordered" evidence="2">
    <location>
        <begin position="114"/>
        <end position="157"/>
    </location>
</feature>
<dbReference type="GeneID" id="66106752"/>
<reference evidence="4" key="1">
    <citation type="submission" date="2020-11" db="EMBL/GenBank/DDBJ databases">
        <title>Adaptations for nitrogen fixation in a non-lichenized fungal sporocarp promotes dispersal by wood-feeding termites.</title>
        <authorList>
            <consortium name="DOE Joint Genome Institute"/>
            <person name="Koch R.A."/>
            <person name="Yoon G."/>
            <person name="Arayal U."/>
            <person name="Lail K."/>
            <person name="Amirebrahimi M."/>
            <person name="Labutti K."/>
            <person name="Lipzen A."/>
            <person name="Riley R."/>
            <person name="Barry K."/>
            <person name="Henrissat B."/>
            <person name="Grigoriev I.V."/>
            <person name="Herr J.R."/>
            <person name="Aime M.C."/>
        </authorList>
    </citation>
    <scope>NUCLEOTIDE SEQUENCE</scope>
    <source>
        <strain evidence="4">MCA 3950</strain>
    </source>
</reference>
<keyword evidence="1" id="KW-0863">Zinc-finger</keyword>
<evidence type="ECO:0000259" key="3">
    <source>
        <dbReference type="PROSITE" id="PS50157"/>
    </source>
</evidence>
<keyword evidence="1" id="KW-0479">Metal-binding</keyword>
<dbReference type="RefSeq" id="XP_043035457.1">
    <property type="nucleotide sequence ID" value="XM_043184455.1"/>
</dbReference>
<evidence type="ECO:0000313" key="4">
    <source>
        <dbReference type="EMBL" id="KAG7441957.1"/>
    </source>
</evidence>
<dbReference type="PROSITE" id="PS00028">
    <property type="entry name" value="ZINC_FINGER_C2H2_1"/>
    <property type="match status" value="1"/>
</dbReference>
<feature type="domain" description="C2H2-type" evidence="3">
    <location>
        <begin position="11"/>
        <end position="39"/>
    </location>
</feature>
<feature type="region of interest" description="Disordered" evidence="2">
    <location>
        <begin position="181"/>
        <end position="201"/>
    </location>
</feature>
<accession>A0A9P7VK39</accession>
<dbReference type="Proteomes" id="UP000812287">
    <property type="component" value="Unassembled WGS sequence"/>
</dbReference>
<evidence type="ECO:0000256" key="2">
    <source>
        <dbReference type="SAM" id="MobiDB-lite"/>
    </source>
</evidence>
<dbReference type="AlphaFoldDB" id="A0A9P7VK39"/>
<evidence type="ECO:0000313" key="5">
    <source>
        <dbReference type="Proteomes" id="UP000812287"/>
    </source>
</evidence>
<sequence>MPKHNRNDRPHLCVDCLQTFKRNHDLDRHWLAKHASEEEKASRQDLVVTELHLNRSWYCLCGLSGIQWTNVASHIRTQWALFSDAPYTLTDHPISSTGEKIRCKDCPFEATSNANMTRHRQGKLPDYPCSSRKKTKGKNSRIAPSSPIDDDDAVSSSGFSGIVPLTAEEYARFLSLMRSAEEDASPTPPSRPATPGLGNPYPVIPRLPTPSPPPEAFLPIPEEYRLPPLINVNRHDLVAASVPSTSGSPCRRAHH</sequence>
<name>A0A9P7VK39_9AGAR</name>
<dbReference type="GO" id="GO:0008270">
    <property type="term" value="F:zinc ion binding"/>
    <property type="evidence" value="ECO:0007669"/>
    <property type="project" value="UniProtKB-KW"/>
</dbReference>
<keyword evidence="1" id="KW-0862">Zinc</keyword>
<proteinExistence type="predicted"/>
<dbReference type="Gene3D" id="3.30.160.60">
    <property type="entry name" value="Classic Zinc Finger"/>
    <property type="match status" value="1"/>
</dbReference>
<keyword evidence="5" id="KW-1185">Reference proteome</keyword>
<dbReference type="InterPro" id="IPR013087">
    <property type="entry name" value="Znf_C2H2_type"/>
</dbReference>
<gene>
    <name evidence="4" type="ORF">BT62DRAFT_922975</name>
</gene>